<feature type="transmembrane region" description="Helical" evidence="1">
    <location>
        <begin position="59"/>
        <end position="79"/>
    </location>
</feature>
<dbReference type="AlphaFoldDB" id="A0A0B7ADI2"/>
<proteinExistence type="predicted"/>
<protein>
    <submittedName>
        <fullName evidence="2">Uncharacterized protein</fullName>
    </submittedName>
</protein>
<dbReference type="EMBL" id="HACG01031847">
    <property type="protein sequence ID" value="CEK78712.1"/>
    <property type="molecule type" value="Transcribed_RNA"/>
</dbReference>
<reference evidence="2" key="1">
    <citation type="submission" date="2014-12" db="EMBL/GenBank/DDBJ databases">
        <title>Insight into the proteome of Arion vulgaris.</title>
        <authorList>
            <person name="Aradska J."/>
            <person name="Bulat T."/>
            <person name="Smidak R."/>
            <person name="Sarate P."/>
            <person name="Gangsoo J."/>
            <person name="Sialana F."/>
            <person name="Bilban M."/>
            <person name="Lubec G."/>
        </authorList>
    </citation>
    <scope>NUCLEOTIDE SEQUENCE</scope>
    <source>
        <tissue evidence="2">Skin</tissue>
    </source>
</reference>
<gene>
    <name evidence="2" type="primary">ORF111549</name>
</gene>
<accession>A0A0B7ADI2</accession>
<keyword evidence="1" id="KW-1133">Transmembrane helix</keyword>
<evidence type="ECO:0000313" key="2">
    <source>
        <dbReference type="EMBL" id="CEK78712.1"/>
    </source>
</evidence>
<organism evidence="2">
    <name type="scientific">Arion vulgaris</name>
    <dbReference type="NCBI Taxonomy" id="1028688"/>
    <lineage>
        <taxon>Eukaryota</taxon>
        <taxon>Metazoa</taxon>
        <taxon>Spiralia</taxon>
        <taxon>Lophotrochozoa</taxon>
        <taxon>Mollusca</taxon>
        <taxon>Gastropoda</taxon>
        <taxon>Heterobranchia</taxon>
        <taxon>Euthyneura</taxon>
        <taxon>Panpulmonata</taxon>
        <taxon>Eupulmonata</taxon>
        <taxon>Stylommatophora</taxon>
        <taxon>Helicina</taxon>
        <taxon>Arionoidea</taxon>
        <taxon>Arionidae</taxon>
        <taxon>Arion</taxon>
    </lineage>
</organism>
<dbReference type="Gene3D" id="3.40.30.10">
    <property type="entry name" value="Glutaredoxin"/>
    <property type="match status" value="1"/>
</dbReference>
<sequence>MQNFRSLLMSQPVVRELVCRRFFQTSSILGIKAGDKIPSVDLFEGAPDKKVNTSHLVKARWLFLVYLEHLLLHVLMIMFQVF</sequence>
<evidence type="ECO:0000256" key="1">
    <source>
        <dbReference type="SAM" id="Phobius"/>
    </source>
</evidence>
<keyword evidence="1" id="KW-0472">Membrane</keyword>
<keyword evidence="1" id="KW-0812">Transmembrane</keyword>
<name>A0A0B7ADI2_9EUPU</name>